<reference evidence="1" key="2">
    <citation type="journal article" date="2015" name="Data Brief">
        <title>Shoot transcriptome of the giant reed, Arundo donax.</title>
        <authorList>
            <person name="Barrero R.A."/>
            <person name="Guerrero F.D."/>
            <person name="Moolhuijzen P."/>
            <person name="Goolsby J.A."/>
            <person name="Tidwell J."/>
            <person name="Bellgard S.E."/>
            <person name="Bellgard M.I."/>
        </authorList>
    </citation>
    <scope>NUCLEOTIDE SEQUENCE</scope>
    <source>
        <tissue evidence="1">Shoot tissue taken approximately 20 cm above the soil surface</tissue>
    </source>
</reference>
<dbReference type="EMBL" id="GBRH01227890">
    <property type="protein sequence ID" value="JAD70005.1"/>
    <property type="molecule type" value="Transcribed_RNA"/>
</dbReference>
<reference evidence="1" key="1">
    <citation type="submission" date="2014-09" db="EMBL/GenBank/DDBJ databases">
        <authorList>
            <person name="Magalhaes I.L.F."/>
            <person name="Oliveira U."/>
            <person name="Santos F.R."/>
            <person name="Vidigal T.H.D.A."/>
            <person name="Brescovit A.D."/>
            <person name="Santos A.J."/>
        </authorList>
    </citation>
    <scope>NUCLEOTIDE SEQUENCE</scope>
    <source>
        <tissue evidence="1">Shoot tissue taken approximately 20 cm above the soil surface</tissue>
    </source>
</reference>
<name>A0A0A9C9B6_ARUDO</name>
<evidence type="ECO:0000313" key="1">
    <source>
        <dbReference type="EMBL" id="JAD70005.1"/>
    </source>
</evidence>
<dbReference type="AlphaFoldDB" id="A0A0A9C9B6"/>
<proteinExistence type="predicted"/>
<protein>
    <submittedName>
        <fullName evidence="1">Uncharacterized protein</fullName>
    </submittedName>
</protein>
<organism evidence="1">
    <name type="scientific">Arundo donax</name>
    <name type="common">Giant reed</name>
    <name type="synonym">Donax arundinaceus</name>
    <dbReference type="NCBI Taxonomy" id="35708"/>
    <lineage>
        <taxon>Eukaryota</taxon>
        <taxon>Viridiplantae</taxon>
        <taxon>Streptophyta</taxon>
        <taxon>Embryophyta</taxon>
        <taxon>Tracheophyta</taxon>
        <taxon>Spermatophyta</taxon>
        <taxon>Magnoliopsida</taxon>
        <taxon>Liliopsida</taxon>
        <taxon>Poales</taxon>
        <taxon>Poaceae</taxon>
        <taxon>PACMAD clade</taxon>
        <taxon>Arundinoideae</taxon>
        <taxon>Arundineae</taxon>
        <taxon>Arundo</taxon>
    </lineage>
</organism>
<sequence>MECAQSCSVILLSNIKCAEMLWLTYLISIFCGNPQPLRLNFH</sequence>
<accession>A0A0A9C9B6</accession>